<evidence type="ECO:0000256" key="1">
    <source>
        <dbReference type="SAM" id="SignalP"/>
    </source>
</evidence>
<dbReference type="PROSITE" id="PS51257">
    <property type="entry name" value="PROKAR_LIPOPROTEIN"/>
    <property type="match status" value="1"/>
</dbReference>
<keyword evidence="3" id="KW-1185">Reference proteome</keyword>
<dbReference type="Pfam" id="PF07283">
    <property type="entry name" value="TrbH"/>
    <property type="match status" value="1"/>
</dbReference>
<gene>
    <name evidence="2" type="ORF">XhyaCFBP1156_18610</name>
</gene>
<evidence type="ECO:0000313" key="2">
    <source>
        <dbReference type="EMBL" id="PPU95493.1"/>
    </source>
</evidence>
<reference evidence="3" key="1">
    <citation type="submission" date="2016-08" db="EMBL/GenBank/DDBJ databases">
        <authorList>
            <person name="Merda D."/>
            <person name="Briand M."/>
            <person name="Taghouti G."/>
            <person name="Carrere S."/>
            <person name="Gouzy J."/>
            <person name="Portier P."/>
            <person name="Jacques M.-A."/>
            <person name="Fischer-Le Saux M."/>
        </authorList>
    </citation>
    <scope>NUCLEOTIDE SEQUENCE [LARGE SCALE GENOMIC DNA]</scope>
    <source>
        <strain evidence="3">CFBP1156</strain>
    </source>
</reference>
<name>A0A2S7EQU5_9XANT</name>
<proteinExistence type="predicted"/>
<dbReference type="OrthoDB" id="8481350at2"/>
<sequence length="155" mass="16233">MRKTAFLALLVVGLAGCATTAPSTYGNFTQSAPAAFNQTMADDAVKQLVAVYPPASTRFDLQHATPDAFGSSLVESLRAKGYALLEFKPAAPASAASAATDATATAGKPLRYILDQAESNLYRVTLLVGNQSLTRAYSAAQNGTLYPAGAWVRKE</sequence>
<evidence type="ECO:0000313" key="3">
    <source>
        <dbReference type="Proteomes" id="UP000238261"/>
    </source>
</evidence>
<dbReference type="AlphaFoldDB" id="A0A2S7EQU5"/>
<dbReference type="RefSeq" id="WP_046977527.1">
    <property type="nucleotide sequence ID" value="NZ_CP043477.1"/>
</dbReference>
<feature type="signal peptide" evidence="1">
    <location>
        <begin position="1"/>
        <end position="20"/>
    </location>
</feature>
<dbReference type="EMBL" id="MDEG01000027">
    <property type="protein sequence ID" value="PPU95493.1"/>
    <property type="molecule type" value="Genomic_DNA"/>
</dbReference>
<organism evidence="2 3">
    <name type="scientific">Xanthomonas hyacinthi</name>
    <dbReference type="NCBI Taxonomy" id="56455"/>
    <lineage>
        <taxon>Bacteria</taxon>
        <taxon>Pseudomonadati</taxon>
        <taxon>Pseudomonadota</taxon>
        <taxon>Gammaproteobacteria</taxon>
        <taxon>Lysobacterales</taxon>
        <taxon>Lysobacteraceae</taxon>
        <taxon>Xanthomonas</taxon>
    </lineage>
</organism>
<keyword evidence="1" id="KW-0732">Signal</keyword>
<feature type="chain" id="PRO_5015416445" evidence="1">
    <location>
        <begin position="21"/>
        <end position="155"/>
    </location>
</feature>
<protein>
    <submittedName>
        <fullName evidence="2">Conjugal transfer protein TrbH</fullName>
    </submittedName>
</protein>
<comment type="caution">
    <text evidence="2">The sequence shown here is derived from an EMBL/GenBank/DDBJ whole genome shotgun (WGS) entry which is preliminary data.</text>
</comment>
<dbReference type="InterPro" id="IPR010837">
    <property type="entry name" value="Conjugal_tfr_TrbH"/>
</dbReference>
<accession>A0A2S7EQU5</accession>
<dbReference type="Proteomes" id="UP000238261">
    <property type="component" value="Unassembled WGS sequence"/>
</dbReference>